<accession>A0A317Y1V0</accession>
<keyword evidence="4" id="KW-1185">Reference proteome</keyword>
<dbReference type="OrthoDB" id="202672at2759"/>
<dbReference type="Proteomes" id="UP000246740">
    <property type="component" value="Unassembled WGS sequence"/>
</dbReference>
<keyword evidence="2" id="KW-1133">Transmembrane helix</keyword>
<protein>
    <submittedName>
        <fullName evidence="3">Uncharacterized protein</fullName>
    </submittedName>
</protein>
<evidence type="ECO:0000313" key="4">
    <source>
        <dbReference type="Proteomes" id="UP000246740"/>
    </source>
</evidence>
<dbReference type="InParanoid" id="A0A317Y1V0"/>
<keyword evidence="2" id="KW-0812">Transmembrane</keyword>
<evidence type="ECO:0000256" key="1">
    <source>
        <dbReference type="SAM" id="MobiDB-lite"/>
    </source>
</evidence>
<organism evidence="3 4">
    <name type="scientific">Testicularia cyperi</name>
    <dbReference type="NCBI Taxonomy" id="1882483"/>
    <lineage>
        <taxon>Eukaryota</taxon>
        <taxon>Fungi</taxon>
        <taxon>Dikarya</taxon>
        <taxon>Basidiomycota</taxon>
        <taxon>Ustilaginomycotina</taxon>
        <taxon>Ustilaginomycetes</taxon>
        <taxon>Ustilaginales</taxon>
        <taxon>Anthracoideaceae</taxon>
        <taxon>Testicularia</taxon>
    </lineage>
</organism>
<reference evidence="3 4" key="1">
    <citation type="journal article" date="2018" name="Mol. Biol. Evol.">
        <title>Broad Genomic Sampling Reveals a Smut Pathogenic Ancestry of the Fungal Clade Ustilaginomycotina.</title>
        <authorList>
            <person name="Kijpornyongpan T."/>
            <person name="Mondo S.J."/>
            <person name="Barry K."/>
            <person name="Sandor L."/>
            <person name="Lee J."/>
            <person name="Lipzen A."/>
            <person name="Pangilinan J."/>
            <person name="LaButti K."/>
            <person name="Hainaut M."/>
            <person name="Henrissat B."/>
            <person name="Grigoriev I.V."/>
            <person name="Spatafora J.W."/>
            <person name="Aime M.C."/>
        </authorList>
    </citation>
    <scope>NUCLEOTIDE SEQUENCE [LARGE SCALE GENOMIC DNA]</scope>
    <source>
        <strain evidence="3 4">MCA 3645</strain>
    </source>
</reference>
<proteinExistence type="predicted"/>
<keyword evidence="2" id="KW-0472">Membrane</keyword>
<evidence type="ECO:0000256" key="2">
    <source>
        <dbReference type="SAM" id="Phobius"/>
    </source>
</evidence>
<sequence length="222" mass="24246">MATMIVSPSAQGVLRLTPTYDMSTTRLTPSAPPKSQEPGALSKAKPNSSLPAHLAQIPTLQVSPKDSAILLTRAQETSQLGLVQQWTLELRDALWRGWMNLVSTWGISVMEPWERVFALFLFASLFFLLGVAIVKFPAAITYSFSRLSYYLFGYSSPSASSSLASKAALSQVCHHITTNSTNRANQVAAMARSNLTAESLTQSASGSLRHTLRNHARDSRLF</sequence>
<gene>
    <name evidence="3" type="ORF">BCV70DRAFT_214940</name>
</gene>
<dbReference type="AlphaFoldDB" id="A0A317Y1V0"/>
<feature type="region of interest" description="Disordered" evidence="1">
    <location>
        <begin position="24"/>
        <end position="47"/>
    </location>
</feature>
<feature type="transmembrane region" description="Helical" evidence="2">
    <location>
        <begin position="116"/>
        <end position="136"/>
    </location>
</feature>
<evidence type="ECO:0000313" key="3">
    <source>
        <dbReference type="EMBL" id="PWZ03541.1"/>
    </source>
</evidence>
<dbReference type="EMBL" id="KZ819188">
    <property type="protein sequence ID" value="PWZ03541.1"/>
    <property type="molecule type" value="Genomic_DNA"/>
</dbReference>
<name>A0A317Y1V0_9BASI</name>